<accession>A0A2C9W6T2</accession>
<name>A0A2C9W6T2_MANES</name>
<protein>
    <submittedName>
        <fullName evidence="1">Uncharacterized protein</fullName>
    </submittedName>
</protein>
<reference evidence="1" key="1">
    <citation type="submission" date="2016-02" db="EMBL/GenBank/DDBJ databases">
        <title>WGS assembly of Manihot esculenta.</title>
        <authorList>
            <person name="Bredeson J.V."/>
            <person name="Prochnik S.E."/>
            <person name="Lyons J.B."/>
            <person name="Schmutz J."/>
            <person name="Grimwood J."/>
            <person name="Vrebalov J."/>
            <person name="Bart R.S."/>
            <person name="Amuge T."/>
            <person name="Ferguson M.E."/>
            <person name="Green R."/>
            <person name="Putnam N."/>
            <person name="Stites J."/>
            <person name="Rounsley S."/>
            <person name="Rokhsar D.S."/>
        </authorList>
    </citation>
    <scope>NUCLEOTIDE SEQUENCE [LARGE SCALE GENOMIC DNA]</scope>
    <source>
        <tissue evidence="1">Leaf</tissue>
    </source>
</reference>
<dbReference type="AlphaFoldDB" id="A0A2C9W6T2"/>
<gene>
    <name evidence="1" type="ORF">MANES_03G124600</name>
</gene>
<evidence type="ECO:0000313" key="1">
    <source>
        <dbReference type="EMBL" id="OAY55060.1"/>
    </source>
</evidence>
<dbReference type="EMBL" id="CM004389">
    <property type="protein sequence ID" value="OAY55060.1"/>
    <property type="molecule type" value="Genomic_DNA"/>
</dbReference>
<organism evidence="1">
    <name type="scientific">Manihot esculenta</name>
    <name type="common">Cassava</name>
    <name type="synonym">Jatropha manihot</name>
    <dbReference type="NCBI Taxonomy" id="3983"/>
    <lineage>
        <taxon>Eukaryota</taxon>
        <taxon>Viridiplantae</taxon>
        <taxon>Streptophyta</taxon>
        <taxon>Embryophyta</taxon>
        <taxon>Tracheophyta</taxon>
        <taxon>Spermatophyta</taxon>
        <taxon>Magnoliopsida</taxon>
        <taxon>eudicotyledons</taxon>
        <taxon>Gunneridae</taxon>
        <taxon>Pentapetalae</taxon>
        <taxon>rosids</taxon>
        <taxon>fabids</taxon>
        <taxon>Malpighiales</taxon>
        <taxon>Euphorbiaceae</taxon>
        <taxon>Crotonoideae</taxon>
        <taxon>Manihoteae</taxon>
        <taxon>Manihot</taxon>
    </lineage>
</organism>
<sequence length="34" mass="3917">MWLVQTVHNSLGTRFSAIITPDHVENLMCIDKVF</sequence>
<proteinExistence type="predicted"/>